<organism evidence="1 2">
    <name type="scientific">Parafannyhessea umbonata</name>
    <dbReference type="NCBI Taxonomy" id="604330"/>
    <lineage>
        <taxon>Bacteria</taxon>
        <taxon>Bacillati</taxon>
        <taxon>Actinomycetota</taxon>
        <taxon>Coriobacteriia</taxon>
        <taxon>Coriobacteriales</taxon>
        <taxon>Atopobiaceae</taxon>
        <taxon>Parafannyhessea</taxon>
    </lineage>
</organism>
<accession>A0A1H6J0R6</accession>
<dbReference type="Gene3D" id="3.40.50.1970">
    <property type="match status" value="1"/>
</dbReference>
<reference evidence="1 2" key="1">
    <citation type="submission" date="2016-10" db="EMBL/GenBank/DDBJ databases">
        <authorList>
            <person name="Varghese N."/>
            <person name="Submissions S."/>
        </authorList>
    </citation>
    <scope>NUCLEOTIDE SEQUENCE [LARGE SCALE GENOMIC DNA]</scope>
    <source>
        <strain evidence="1 2">WCP15</strain>
    </source>
</reference>
<sequence>MSEEEGLEAQVTRQWVSAPGGSCDVRMGHGVVETCGSILRTAVGKPRVAALLCEDGVSDERRELLRRELTDAGFAVEARLLAAGANARTLDFVSELMVWLGEKGVTSDDLVVAIGGVDSLSCAAQACSLWCAGVPLAAIPVDLDAMVEVAVTPRGIAVGESDDMARSNAFCRYLLCDPDLMECGLSDERTRLALALMASSATAENEKSFSRLWDRAPEIMEGDVDVLMEQAVDTLKTRGRLVSSTALAVKQSVTYGRDFVRGLRPLLDDGVSVADLMAEGLRFAARLSCGMGKLSVDDVLTQDELLDRLGFGFVEASVEPERVIKSLKGDQFKRSNRFFVAVPQAIGRVRLASADDELLNEHVSAWCEAHRAD</sequence>
<dbReference type="EMBL" id="FNWT01000005">
    <property type="protein sequence ID" value="SEH54143.1"/>
    <property type="molecule type" value="Genomic_DNA"/>
</dbReference>
<evidence type="ECO:0000313" key="2">
    <source>
        <dbReference type="Proteomes" id="UP000199135"/>
    </source>
</evidence>
<evidence type="ECO:0000313" key="1">
    <source>
        <dbReference type="EMBL" id="SEH54143.1"/>
    </source>
</evidence>
<name>A0A1H6J0R6_9ACTN</name>
<proteinExistence type="predicted"/>
<keyword evidence="2" id="KW-1185">Reference proteome</keyword>
<dbReference type="SUPFAM" id="SSF56796">
    <property type="entry name" value="Dehydroquinate synthase-like"/>
    <property type="match status" value="1"/>
</dbReference>
<dbReference type="Gene3D" id="1.20.1090.10">
    <property type="entry name" value="Dehydroquinate synthase-like - alpha domain"/>
    <property type="match status" value="1"/>
</dbReference>
<comment type="caution">
    <text evidence="1">The sequence shown here is derived from an EMBL/GenBank/DDBJ whole genome shotgun (WGS) entry which is preliminary data.</text>
</comment>
<dbReference type="Proteomes" id="UP000199135">
    <property type="component" value="Unassembled WGS sequence"/>
</dbReference>
<protein>
    <submittedName>
        <fullName evidence="1">3-dehydroquinate synthase</fullName>
    </submittedName>
</protein>
<dbReference type="RefSeq" id="WP_078686677.1">
    <property type="nucleotide sequence ID" value="NZ_FNWT01000005.1"/>
</dbReference>
<gene>
    <name evidence="1" type="ORF">SAMN05216447_10535</name>
</gene>